<feature type="transmembrane region" description="Helical" evidence="8">
    <location>
        <begin position="289"/>
        <end position="307"/>
    </location>
</feature>
<evidence type="ECO:0000256" key="2">
    <source>
        <dbReference type="ARBA" id="ARBA00007783"/>
    </source>
</evidence>
<evidence type="ECO:0000256" key="6">
    <source>
        <dbReference type="ARBA" id="ARBA00022989"/>
    </source>
</evidence>
<proteinExistence type="inferred from homology"/>
<evidence type="ECO:0000256" key="1">
    <source>
        <dbReference type="ARBA" id="ARBA00004651"/>
    </source>
</evidence>
<reference evidence="10 11" key="1">
    <citation type="journal article" date="2011" name="Stand. Genomic Sci.">
        <title>Non-contiguous finished genome sequence and contextual data of the filamentous soil bacterium Ktedonobacter racemifer type strain (SOSP1-21).</title>
        <authorList>
            <person name="Chang Y.J."/>
            <person name="Land M."/>
            <person name="Hauser L."/>
            <person name="Chertkov O."/>
            <person name="Del Rio T.G."/>
            <person name="Nolan M."/>
            <person name="Copeland A."/>
            <person name="Tice H."/>
            <person name="Cheng J.F."/>
            <person name="Lucas S."/>
            <person name="Han C."/>
            <person name="Goodwin L."/>
            <person name="Pitluck S."/>
            <person name="Ivanova N."/>
            <person name="Ovchinikova G."/>
            <person name="Pati A."/>
            <person name="Chen A."/>
            <person name="Palaniappan K."/>
            <person name="Mavromatis K."/>
            <person name="Liolios K."/>
            <person name="Brettin T."/>
            <person name="Fiebig A."/>
            <person name="Rohde M."/>
            <person name="Abt B."/>
            <person name="Goker M."/>
            <person name="Detter J.C."/>
            <person name="Woyke T."/>
            <person name="Bristow J."/>
            <person name="Eisen J.A."/>
            <person name="Markowitz V."/>
            <person name="Hugenholtz P."/>
            <person name="Kyrpides N.C."/>
            <person name="Klenk H.P."/>
            <person name="Lapidus A."/>
        </authorList>
    </citation>
    <scope>NUCLEOTIDE SEQUENCE [LARGE SCALE GENOMIC DNA]</scope>
    <source>
        <strain evidence="11">DSM 44963</strain>
    </source>
</reference>
<evidence type="ECO:0000313" key="11">
    <source>
        <dbReference type="Proteomes" id="UP000004508"/>
    </source>
</evidence>
<dbReference type="EMBL" id="ADVG01000004">
    <property type="protein sequence ID" value="EFH81131.1"/>
    <property type="molecule type" value="Genomic_DNA"/>
</dbReference>
<evidence type="ECO:0000259" key="9">
    <source>
        <dbReference type="PROSITE" id="PS51012"/>
    </source>
</evidence>
<feature type="domain" description="ABC transmembrane type-2" evidence="9">
    <location>
        <begin position="130"/>
        <end position="368"/>
    </location>
</feature>
<feature type="transmembrane region" description="Helical" evidence="8">
    <location>
        <begin position="229"/>
        <end position="251"/>
    </location>
</feature>
<keyword evidence="5 8" id="KW-0812">Transmembrane</keyword>
<dbReference type="Proteomes" id="UP000004508">
    <property type="component" value="Unassembled WGS sequence"/>
</dbReference>
<comment type="similarity">
    <text evidence="2 8">Belongs to the ABC-2 integral membrane protein family.</text>
</comment>
<keyword evidence="7 8" id="KW-0472">Membrane</keyword>
<dbReference type="eggNOG" id="COG0842">
    <property type="taxonomic scope" value="Bacteria"/>
</dbReference>
<evidence type="ECO:0000256" key="8">
    <source>
        <dbReference type="RuleBase" id="RU361157"/>
    </source>
</evidence>
<dbReference type="PRINTS" id="PR00164">
    <property type="entry name" value="ABC2TRNSPORT"/>
</dbReference>
<keyword evidence="4 8" id="KW-1003">Cell membrane</keyword>
<dbReference type="OrthoDB" id="9788252at2"/>
<keyword evidence="11" id="KW-1185">Reference proteome</keyword>
<organism evidence="10 11">
    <name type="scientific">Ktedonobacter racemifer DSM 44963</name>
    <dbReference type="NCBI Taxonomy" id="485913"/>
    <lineage>
        <taxon>Bacteria</taxon>
        <taxon>Bacillati</taxon>
        <taxon>Chloroflexota</taxon>
        <taxon>Ktedonobacteria</taxon>
        <taxon>Ktedonobacterales</taxon>
        <taxon>Ktedonobacteraceae</taxon>
        <taxon>Ktedonobacter</taxon>
    </lineage>
</organism>
<dbReference type="PANTHER" id="PTHR30294">
    <property type="entry name" value="MEMBRANE COMPONENT OF ABC TRANSPORTER YHHJ-RELATED"/>
    <property type="match status" value="1"/>
</dbReference>
<dbReference type="InterPro" id="IPR051449">
    <property type="entry name" value="ABC-2_transporter_component"/>
</dbReference>
<accession>D6U3C7</accession>
<comment type="caution">
    <text evidence="10">The sequence shown here is derived from an EMBL/GenBank/DDBJ whole genome shotgun (WGS) entry which is preliminary data.</text>
</comment>
<dbReference type="GO" id="GO:0043190">
    <property type="term" value="C:ATP-binding cassette (ABC) transporter complex"/>
    <property type="evidence" value="ECO:0007669"/>
    <property type="project" value="InterPro"/>
</dbReference>
<feature type="transmembrane region" description="Helical" evidence="8">
    <location>
        <begin position="177"/>
        <end position="199"/>
    </location>
</feature>
<evidence type="ECO:0000256" key="3">
    <source>
        <dbReference type="ARBA" id="ARBA00022448"/>
    </source>
</evidence>
<dbReference type="FunCoup" id="D6U3C7">
    <property type="interactions" value="123"/>
</dbReference>
<evidence type="ECO:0000313" key="10">
    <source>
        <dbReference type="EMBL" id="EFH81131.1"/>
    </source>
</evidence>
<dbReference type="PROSITE" id="PS51012">
    <property type="entry name" value="ABC_TM2"/>
    <property type="match status" value="1"/>
</dbReference>
<name>D6U3C7_KTERA</name>
<keyword evidence="3 8" id="KW-0813">Transport</keyword>
<dbReference type="InterPro" id="IPR013525">
    <property type="entry name" value="ABC2_TM"/>
</dbReference>
<evidence type="ECO:0000256" key="4">
    <source>
        <dbReference type="ARBA" id="ARBA00022475"/>
    </source>
</evidence>
<evidence type="ECO:0000256" key="5">
    <source>
        <dbReference type="ARBA" id="ARBA00022692"/>
    </source>
</evidence>
<comment type="subcellular location">
    <subcellularLocation>
        <location evidence="1 8">Cell membrane</location>
        <topology evidence="1 8">Multi-pass membrane protein</topology>
    </subcellularLocation>
</comment>
<dbReference type="InParanoid" id="D6U3C7"/>
<dbReference type="GO" id="GO:0140359">
    <property type="term" value="F:ABC-type transporter activity"/>
    <property type="evidence" value="ECO:0007669"/>
    <property type="project" value="InterPro"/>
</dbReference>
<dbReference type="PANTHER" id="PTHR30294:SF29">
    <property type="entry name" value="MULTIDRUG ABC TRANSPORTER PERMEASE YBHS-RELATED"/>
    <property type="match status" value="1"/>
</dbReference>
<dbReference type="Pfam" id="PF12698">
    <property type="entry name" value="ABC2_membrane_3"/>
    <property type="match status" value="1"/>
</dbReference>
<protein>
    <recommendedName>
        <fullName evidence="8">Transport permease protein</fullName>
    </recommendedName>
</protein>
<keyword evidence="6 8" id="KW-1133">Transmembrane helix</keyword>
<sequence length="368" mass="39890">MAARESEKTMNMLITLIRTNLRMLMRQRTLIITSLGLAVLSILIFGALFGSNQSTTTTIGVVDEDHSAISQQITSQLQKSAALSITMGNFNDEQQALLNGHRDAIIVMPAGFGSQVIKGLAHMQVYYDQSNPISAAATRLTVQAIVDSVNRAAAGKPGPVTLDEQGVAAHDLRPIDILTPGILGMLMMWANLSVGSDLVRWRDFGITRRLAATPLKPLTMISGQVTARLLLSVVQGIILMALAAWIFNVHIYGNLGLLLLVVTLGALTMLALGFAIASFIRRPEAAQSITLLISFPMMFLGGSYFDVGNSPSFIQPLIHVLPLYYLNDALRQIINNGAGWAAVQTSVLILLAWIVASLIVVWRGFKWL</sequence>
<feature type="transmembrane region" description="Helical" evidence="8">
    <location>
        <begin position="257"/>
        <end position="277"/>
    </location>
</feature>
<dbReference type="Gene3D" id="3.40.1710.10">
    <property type="entry name" value="abc type-2 transporter like domain"/>
    <property type="match status" value="1"/>
</dbReference>
<comment type="caution">
    <text evidence="8">Lacks conserved residue(s) required for the propagation of feature annotation.</text>
</comment>
<dbReference type="AlphaFoldDB" id="D6U3C7"/>
<dbReference type="InterPro" id="IPR000412">
    <property type="entry name" value="ABC_2_transport"/>
</dbReference>
<dbReference type="InterPro" id="IPR047817">
    <property type="entry name" value="ABC2_TM_bact-type"/>
</dbReference>
<evidence type="ECO:0000256" key="7">
    <source>
        <dbReference type="ARBA" id="ARBA00023136"/>
    </source>
</evidence>
<gene>
    <name evidence="10" type="ORF">Krac_1822</name>
</gene>
<feature type="transmembrane region" description="Helical" evidence="8">
    <location>
        <begin position="340"/>
        <end position="362"/>
    </location>
</feature>
<dbReference type="STRING" id="485913.Krac_1822"/>